<accession>A0ABP9H004</accession>
<dbReference type="RefSeq" id="WP_345674948.1">
    <property type="nucleotide sequence ID" value="NZ_BAABHS010000006.1"/>
</dbReference>
<gene>
    <name evidence="4" type="ORF">GCM10023205_19450</name>
</gene>
<evidence type="ECO:0000313" key="4">
    <source>
        <dbReference type="EMBL" id="GAA4957265.1"/>
    </source>
</evidence>
<feature type="domain" description="Fibronectin type-III" evidence="3">
    <location>
        <begin position="1274"/>
        <end position="1373"/>
    </location>
</feature>
<dbReference type="InterPro" id="IPR003961">
    <property type="entry name" value="FN3_dom"/>
</dbReference>
<sequence>MARRHAPPHRRSLRSPIAFLTGLRPRLAFLTGLRPRTRRRKTAALSTVTTALAAVAALVFTLFSPLTAQAAPCSPCSLFGTTNPGIGPDSEAISVELGVRFVPKTNGTVTGVKFWKDAANTGIHKGYLWDAGTGSKLAEVTFGGESASGWQQALFSAPVNVTTGSTYIASYLAPNGRYTATTGFFNTAFDSEQLTAPATGAQGNGVYQAGSGGGVMPNNTWNGSNYWVDPIFQPGVDATAPTVTATNPANNATAVPINSSLGATFSEAVQAATVTWSVKKADNTAVTGTPTYDTGTRTATFTPSANLALSTAYTATVSGAKDTAGNTMAPVTWTFTTAATPPSTTTFSIFTGNEAVATPDNDNSPNELGVRFRPTQNGFIRAVKFYKSNANTGPFTVSLWNTAGTRMSGVDNVTNLSGSGWKTVTLPNPVAVTANTDYIASYHTMSGNYAYANGFFSGQSAGNAKITAPASTGSAPNGVYKYSSSTTYPTDTFDDSNYWVDVLFDTDGTDTTPPTVTAQQPTPNATGVPIAMQPSVTLSEPVKPTSVTFTLKQGSTPVPATVQFDDPNQPTQAVIQPSAALAYSTAYTVTLGAFQDLAGNTTSGTTWTFTTGAAPPPAPCSSPNTGPILVVTANANPYACYYSEILRAEGLNAFTTKDIGAVDATELAKYTTVILGDLDPNPALVTALTTWVNNGGNLVTMRPRATLSALTGLSGNTGVLSDAYLKIQDTTGPGAGIYAATALQYHGGADQWTPAPGTTVVAELFKRNGAADPAGIGKPAVTQRTVGSGTVTSFAYDLARSVATTRQGNPAQAGQEHDTLTDNLRSTDMFYRDWVDLNRVQIPQADEQQRLLANAIELVNREKAPVPRFWYFQGKAGSATPDLNPVVLVSTGDHHNSPQTGITYRVTKYNANSDPACANAVTAPQYVKDWRCMRGTFYIWDASGDATSSAVNNWKGQGYEVGRHIAENGGCIGINPGSSQSVITSTLTNDFQASLDDFQNGYGYLPTTSRTHCMTWPDYSTNATVESSFGIRLDTNYYYLPGSWTNSYGSPMMQNAPGYYTGSGMPMRFTDVNGSMIDVYQATTQLHDEFCQTYPTQFNTMVDGAQGPQGFYAAITLNNHLDARLANTNGGCDTVDQTAIQDAVIAAAKAKNVPVITAKQLLEWTDGRNQSSIANLTRSGNNVTFTVNANAAAANLMTMLPTAGAGGTTLTGLTKAGVPVAFSKKTVKGIEYAVFAGTTGAYTATYAAPGAAPLQATTLLKTTAPQQPAAAPAPGTAPQVSTLTATPKPDGTAAFSWTTDTGSTTEVALGTKPDALAPARVIGENAGTHQVTVGGLKPDTTYYYRVTSVDAGGRRTIAPDPAQKPAQFTTPKADKKAPKITDQGAVPWPDGSAVLTWKTDKPATSKVLVGQGPNAMTVAADDSEPTTTHKVTINGLVPGQSYAFKLVSKDAAGNETTWSGKKADTARFDMPKYGVSEHTGPTFATGTRDGGTVVDDTAGALTLGSQAAQDFADGTGSGPWGQVPISPNGKTKVTDGALTLDGSAAGSGLAPTSNRRLDFDAVFDGPAAQNAGWGEPVAGPAATFEWRDGALHALVVEPGNKNRQDKKIDGTWNGAPHRYSIVRDGGTVRFLVDGQQVAEVKAKLPPMQVGARDTATDRIPLRIKQVKDGERKTAGSYTSQVLDATKMVKWIQASWQADLPKGTSLKVSVRTGSTTAPDATWTPWHEVAADGPIGGASRYLQYKVELAGTADAVPTLYGIAFTNDATPAAEPDATAHRMSEVPEPAKK</sequence>
<dbReference type="PROSITE" id="PS50853">
    <property type="entry name" value="FN3"/>
    <property type="match status" value="1"/>
</dbReference>
<dbReference type="InterPro" id="IPR032812">
    <property type="entry name" value="SbsA_Ig"/>
</dbReference>
<feature type="region of interest" description="Disordered" evidence="2">
    <location>
        <begin position="1265"/>
        <end position="1284"/>
    </location>
</feature>
<dbReference type="Gene3D" id="3.40.50.880">
    <property type="match status" value="1"/>
</dbReference>
<dbReference type="EMBL" id="BAABHS010000006">
    <property type="protein sequence ID" value="GAA4957265.1"/>
    <property type="molecule type" value="Genomic_DNA"/>
</dbReference>
<evidence type="ECO:0000259" key="3">
    <source>
        <dbReference type="PROSITE" id="PS50853"/>
    </source>
</evidence>
<dbReference type="Pfam" id="PF13313">
    <property type="entry name" value="DUF4082"/>
    <property type="match status" value="2"/>
</dbReference>
<dbReference type="Pfam" id="PF13205">
    <property type="entry name" value="Big_5"/>
    <property type="match status" value="2"/>
</dbReference>
<dbReference type="InterPro" id="IPR029062">
    <property type="entry name" value="Class_I_gatase-like"/>
</dbReference>
<protein>
    <recommendedName>
        <fullName evidence="3">Fibronectin type-III domain-containing protein</fullName>
    </recommendedName>
</protein>
<dbReference type="Gene3D" id="2.60.40.10">
    <property type="entry name" value="Immunoglobulins"/>
    <property type="match status" value="2"/>
</dbReference>
<evidence type="ECO:0000256" key="2">
    <source>
        <dbReference type="SAM" id="MobiDB-lite"/>
    </source>
</evidence>
<dbReference type="SUPFAM" id="SSF52317">
    <property type="entry name" value="Class I glutamine amidotransferase-like"/>
    <property type="match status" value="1"/>
</dbReference>
<name>A0ABP9H004_9ACTN</name>
<dbReference type="SUPFAM" id="SSF49363">
    <property type="entry name" value="Purple acid phosphatase, N-terminal domain"/>
    <property type="match status" value="2"/>
</dbReference>
<organism evidence="4 5">
    <name type="scientific">Yinghuangia aomiensis</name>
    <dbReference type="NCBI Taxonomy" id="676205"/>
    <lineage>
        <taxon>Bacteria</taxon>
        <taxon>Bacillati</taxon>
        <taxon>Actinomycetota</taxon>
        <taxon>Actinomycetes</taxon>
        <taxon>Kitasatosporales</taxon>
        <taxon>Streptomycetaceae</taxon>
        <taxon>Yinghuangia</taxon>
    </lineage>
</organism>
<proteinExistence type="predicted"/>
<dbReference type="Proteomes" id="UP001500466">
    <property type="component" value="Unassembled WGS sequence"/>
</dbReference>
<dbReference type="InterPro" id="IPR014755">
    <property type="entry name" value="Cu-Rt/internalin_Ig-like"/>
</dbReference>
<dbReference type="InterPro" id="IPR013783">
    <property type="entry name" value="Ig-like_fold"/>
</dbReference>
<dbReference type="CDD" id="cd00063">
    <property type="entry name" value="FN3"/>
    <property type="match status" value="1"/>
</dbReference>
<evidence type="ECO:0000313" key="5">
    <source>
        <dbReference type="Proteomes" id="UP001500466"/>
    </source>
</evidence>
<dbReference type="Pfam" id="PF16656">
    <property type="entry name" value="Pur_ac_phosph_N"/>
    <property type="match status" value="1"/>
</dbReference>
<comment type="caution">
    <text evidence="4">The sequence shown here is derived from an EMBL/GenBank/DDBJ whole genome shotgun (WGS) entry which is preliminary data.</text>
</comment>
<feature type="region of interest" description="Disordered" evidence="2">
    <location>
        <begin position="1354"/>
        <end position="1379"/>
    </location>
</feature>
<dbReference type="InterPro" id="IPR008963">
    <property type="entry name" value="Purple_acid_Pase-like_N"/>
</dbReference>
<keyword evidence="5" id="KW-1185">Reference proteome</keyword>
<dbReference type="InterPro" id="IPR025141">
    <property type="entry name" value="DUF4082"/>
</dbReference>
<dbReference type="InterPro" id="IPR015914">
    <property type="entry name" value="PAPs_N"/>
</dbReference>
<reference evidence="5" key="1">
    <citation type="journal article" date="2019" name="Int. J. Syst. Evol. Microbiol.">
        <title>The Global Catalogue of Microorganisms (GCM) 10K type strain sequencing project: providing services to taxonomists for standard genome sequencing and annotation.</title>
        <authorList>
            <consortium name="The Broad Institute Genomics Platform"/>
            <consortium name="The Broad Institute Genome Sequencing Center for Infectious Disease"/>
            <person name="Wu L."/>
            <person name="Ma J."/>
        </authorList>
    </citation>
    <scope>NUCLEOTIDE SEQUENCE [LARGE SCALE GENOMIC DNA]</scope>
    <source>
        <strain evidence="5">JCM 17986</strain>
    </source>
</reference>
<dbReference type="SMART" id="SM00060">
    <property type="entry name" value="FN3"/>
    <property type="match status" value="2"/>
</dbReference>
<keyword evidence="1" id="KW-0732">Signal</keyword>
<dbReference type="Gene3D" id="2.60.40.1220">
    <property type="match status" value="2"/>
</dbReference>
<evidence type="ECO:0000256" key="1">
    <source>
        <dbReference type="ARBA" id="ARBA00022729"/>
    </source>
</evidence>
<feature type="compositionally biased region" description="Low complexity" evidence="2">
    <location>
        <begin position="1265"/>
        <end position="1279"/>
    </location>
</feature>